<name>A0A060THN3_BLAAD</name>
<dbReference type="GO" id="GO:0005737">
    <property type="term" value="C:cytoplasm"/>
    <property type="evidence" value="ECO:0007669"/>
    <property type="project" value="TreeGrafter"/>
</dbReference>
<accession>A0A060THN3</accession>
<dbReference type="PANTHER" id="PTHR48079:SF6">
    <property type="entry name" value="NAD(P)-BINDING DOMAIN-CONTAINING PROTEIN-RELATED"/>
    <property type="match status" value="1"/>
</dbReference>
<dbReference type="Gene3D" id="3.40.50.720">
    <property type="entry name" value="NAD(P)-binding Rossmann-like Domain"/>
    <property type="match status" value="1"/>
</dbReference>
<proteinExistence type="predicted"/>
<gene>
    <name evidence="1" type="ORF">GNLVRS02_ARAD1D39534g</name>
</gene>
<reference evidence="1" key="1">
    <citation type="submission" date="2014-02" db="EMBL/GenBank/DDBJ databases">
        <authorList>
            <person name="Genoscope - CEA"/>
        </authorList>
    </citation>
    <scope>NUCLEOTIDE SEQUENCE</scope>
    <source>
        <strain evidence="1">LS3</strain>
    </source>
</reference>
<dbReference type="AlphaFoldDB" id="A0A060THN3"/>
<dbReference type="SUPFAM" id="SSF51735">
    <property type="entry name" value="NAD(P)-binding Rossmann-fold domains"/>
    <property type="match status" value="1"/>
</dbReference>
<dbReference type="PhylomeDB" id="A0A060THN3"/>
<organism evidence="1">
    <name type="scientific">Blastobotrys adeninivorans</name>
    <name type="common">Yeast</name>
    <name type="synonym">Arxula adeninivorans</name>
    <dbReference type="NCBI Taxonomy" id="409370"/>
    <lineage>
        <taxon>Eukaryota</taxon>
        <taxon>Fungi</taxon>
        <taxon>Dikarya</taxon>
        <taxon>Ascomycota</taxon>
        <taxon>Saccharomycotina</taxon>
        <taxon>Dipodascomycetes</taxon>
        <taxon>Dipodascales</taxon>
        <taxon>Trichomonascaceae</taxon>
        <taxon>Blastobotrys</taxon>
    </lineage>
</organism>
<protein>
    <submittedName>
        <fullName evidence="1">ARAD1D39534p</fullName>
    </submittedName>
</protein>
<dbReference type="GO" id="GO:0004029">
    <property type="term" value="F:aldehyde dehydrogenase (NAD+) activity"/>
    <property type="evidence" value="ECO:0007669"/>
    <property type="project" value="TreeGrafter"/>
</dbReference>
<evidence type="ECO:0000313" key="1">
    <source>
        <dbReference type="EMBL" id="CDP38656.1"/>
    </source>
</evidence>
<dbReference type="PANTHER" id="PTHR48079">
    <property type="entry name" value="PROTEIN YEEZ"/>
    <property type="match status" value="1"/>
</dbReference>
<reference evidence="1" key="2">
    <citation type="submission" date="2014-06" db="EMBL/GenBank/DDBJ databases">
        <title>The complete genome of Blastobotrys (Arxula) adeninivorans LS3 - a yeast of biotechnological interest.</title>
        <authorList>
            <person name="Kunze G."/>
            <person name="Gaillardin C."/>
            <person name="Czernicka M."/>
            <person name="Durrens P."/>
            <person name="Martin T."/>
            <person name="Boer E."/>
            <person name="Gabaldon T."/>
            <person name="Cruz J."/>
            <person name="Talla E."/>
            <person name="Marck C."/>
            <person name="Goffeau A."/>
            <person name="Barbe V."/>
            <person name="Baret P."/>
            <person name="Baronian K."/>
            <person name="Beier S."/>
            <person name="Bleykasten C."/>
            <person name="Bode R."/>
            <person name="Casaregola S."/>
            <person name="Despons L."/>
            <person name="Fairhead C."/>
            <person name="Giersberg M."/>
            <person name="Gierski P."/>
            <person name="Hahnel U."/>
            <person name="Hartmann A."/>
            <person name="Jankowska D."/>
            <person name="Jubin C."/>
            <person name="Jung P."/>
            <person name="Lafontaine I."/>
            <person name="Leh-Louis V."/>
            <person name="Lemaire M."/>
            <person name="Marcet-Houben M."/>
            <person name="Mascher M."/>
            <person name="Morel G."/>
            <person name="Richard G.-F."/>
            <person name="Riechen J."/>
            <person name="Sacerdot C."/>
            <person name="Sarkar A."/>
            <person name="Savel G."/>
            <person name="Schacherer J."/>
            <person name="Sherman D."/>
            <person name="Straub M.-L."/>
            <person name="Stein N."/>
            <person name="Thierry A."/>
            <person name="Trautwein-Schult A."/>
            <person name="Westhof E."/>
            <person name="Worch S."/>
            <person name="Dujon B."/>
            <person name="Souciet J.-L."/>
            <person name="Wincker P."/>
            <person name="Scholz U."/>
            <person name="Neuveglise N."/>
        </authorList>
    </citation>
    <scope>NUCLEOTIDE SEQUENCE</scope>
    <source>
        <strain evidence="1">LS3</strain>
    </source>
</reference>
<dbReference type="InterPro" id="IPR036291">
    <property type="entry name" value="NAD(P)-bd_dom_sf"/>
</dbReference>
<dbReference type="EMBL" id="HG937694">
    <property type="protein sequence ID" value="CDP38656.1"/>
    <property type="molecule type" value="Genomic_DNA"/>
</dbReference>
<dbReference type="InterPro" id="IPR051783">
    <property type="entry name" value="NAD(P)-dependent_oxidoreduct"/>
</dbReference>
<sequence length="347" mass="39038">MKTLFFTGATGFIGGTVLSAVITALEENKIDTTFRVLVRTEAKKDKLIKWAKVRGYNNIVPVLGSLDDFELLASEVEGADYVVDCADCDSMPGARALIEGLQRAINNKKSPVVVHTSGTNILCDWAHGMKQETKVVHDADQAEIDAVPEDNPHRDVDVLLTKFYRDNADKYDQTIIIPPTIWGLGRGPDLDTSVQIPLAIRYAIKNRQAYSVGKGINVWTHINVVDLAAFYAHILVRMIKEPRKHTGYYFCENGEFEWREVVQEVQNALVQNGFSTTREYKEVYMEDGSYEKIYGKDNVASFAIGNNSRSKGTRARESGWEPKLSSRELFFAHIADQVHLIADREFK</sequence>